<name>A0A6P3XUU2_DINQU</name>
<dbReference type="KEGG" id="dqu:106748384"/>
<organism evidence="1 2">
    <name type="scientific">Dinoponera quadriceps</name>
    <name type="common">South American ant</name>
    <dbReference type="NCBI Taxonomy" id="609295"/>
    <lineage>
        <taxon>Eukaryota</taxon>
        <taxon>Metazoa</taxon>
        <taxon>Ecdysozoa</taxon>
        <taxon>Arthropoda</taxon>
        <taxon>Hexapoda</taxon>
        <taxon>Insecta</taxon>
        <taxon>Pterygota</taxon>
        <taxon>Neoptera</taxon>
        <taxon>Endopterygota</taxon>
        <taxon>Hymenoptera</taxon>
        <taxon>Apocrita</taxon>
        <taxon>Aculeata</taxon>
        <taxon>Formicoidea</taxon>
        <taxon>Formicidae</taxon>
        <taxon>Ponerinae</taxon>
        <taxon>Ponerini</taxon>
        <taxon>Dinoponera</taxon>
    </lineage>
</organism>
<accession>A0A6P3XUU2</accession>
<dbReference type="AlphaFoldDB" id="A0A6P3XUU2"/>
<dbReference type="Proteomes" id="UP000515204">
    <property type="component" value="Unplaced"/>
</dbReference>
<sequence>MTSPTVANKDVFHDDELACIVMSIRATLACRALTQKLQSLPSRSDMYSRDRHVVASLHFRSPRVEDTHTPWRRRAVSPNGGRSNGILRIARHSAELAVAQTQTSLRRTRFRWMQHGGFESSEITSMIYQSCGHTMDAISVNTNAVPE</sequence>
<keyword evidence="1" id="KW-1185">Reference proteome</keyword>
<dbReference type="RefSeq" id="XP_014482325.1">
    <property type="nucleotide sequence ID" value="XM_014626839.1"/>
</dbReference>
<gene>
    <name evidence="2" type="primary">LOC106748384</name>
</gene>
<proteinExistence type="predicted"/>
<protein>
    <submittedName>
        <fullName evidence="2">Uncharacterized protein LOC106748384</fullName>
    </submittedName>
</protein>
<evidence type="ECO:0000313" key="1">
    <source>
        <dbReference type="Proteomes" id="UP000515204"/>
    </source>
</evidence>
<reference evidence="2" key="1">
    <citation type="submission" date="2025-08" db="UniProtKB">
        <authorList>
            <consortium name="RefSeq"/>
        </authorList>
    </citation>
    <scope>IDENTIFICATION</scope>
</reference>
<dbReference type="GeneID" id="106748384"/>
<evidence type="ECO:0000313" key="2">
    <source>
        <dbReference type="RefSeq" id="XP_014482325.1"/>
    </source>
</evidence>